<dbReference type="SUPFAM" id="SSF54427">
    <property type="entry name" value="NTF2-like"/>
    <property type="match status" value="1"/>
</dbReference>
<organism evidence="2 3">
    <name type="scientific">Bosea vaviloviae</name>
    <dbReference type="NCBI Taxonomy" id="1526658"/>
    <lineage>
        <taxon>Bacteria</taxon>
        <taxon>Pseudomonadati</taxon>
        <taxon>Pseudomonadota</taxon>
        <taxon>Alphaproteobacteria</taxon>
        <taxon>Hyphomicrobiales</taxon>
        <taxon>Boseaceae</taxon>
        <taxon>Bosea</taxon>
    </lineage>
</organism>
<dbReference type="InterPro" id="IPR032710">
    <property type="entry name" value="NTF2-like_dom_sf"/>
</dbReference>
<gene>
    <name evidence="2" type="ORF">BHK69_20320</name>
</gene>
<dbReference type="AlphaFoldDB" id="A0A1D7UB83"/>
<dbReference type="KEGG" id="bvv:BHK69_20320"/>
<protein>
    <recommendedName>
        <fullName evidence="1">SnoaL-like domain-containing protein</fullName>
    </recommendedName>
</protein>
<evidence type="ECO:0000313" key="3">
    <source>
        <dbReference type="Proteomes" id="UP000094969"/>
    </source>
</evidence>
<name>A0A1D7UB83_9HYPH</name>
<keyword evidence="3" id="KW-1185">Reference proteome</keyword>
<dbReference type="Proteomes" id="UP000094969">
    <property type="component" value="Chromosome"/>
</dbReference>
<dbReference type="EMBL" id="CP017147">
    <property type="protein sequence ID" value="AOO84645.1"/>
    <property type="molecule type" value="Genomic_DNA"/>
</dbReference>
<reference evidence="2 3" key="1">
    <citation type="journal article" date="2015" name="Antonie Van Leeuwenhoek">
        <title>Bosea vaviloviae sp. nov., a new species of slow-growing rhizobia isolated from nodules of the relict species Vavilovia formosa (Stev.) Fed.</title>
        <authorList>
            <person name="Safronova V.I."/>
            <person name="Kuznetsova I.G."/>
            <person name="Sazanova A.L."/>
            <person name="Kimeklis A.K."/>
            <person name="Belimov A.A."/>
            <person name="Andronov E.E."/>
            <person name="Pinaev A.G."/>
            <person name="Chizhevskaya E.P."/>
            <person name="Pukhaev A.R."/>
            <person name="Popov K.P."/>
            <person name="Willems A."/>
            <person name="Tikhonovich I.A."/>
        </authorList>
    </citation>
    <scope>NUCLEOTIDE SEQUENCE [LARGE SCALE GENOMIC DNA]</scope>
    <source>
        <strain evidence="2 3">Vaf18</strain>
    </source>
</reference>
<feature type="domain" description="SnoaL-like" evidence="1">
    <location>
        <begin position="37"/>
        <end position="139"/>
    </location>
</feature>
<proteinExistence type="predicted"/>
<evidence type="ECO:0000313" key="2">
    <source>
        <dbReference type="EMBL" id="AOO84645.1"/>
    </source>
</evidence>
<accession>A0A1D7UB83</accession>
<evidence type="ECO:0000259" key="1">
    <source>
        <dbReference type="Pfam" id="PF12680"/>
    </source>
</evidence>
<dbReference type="Pfam" id="PF12680">
    <property type="entry name" value="SnoaL_2"/>
    <property type="match status" value="1"/>
</dbReference>
<dbReference type="InterPro" id="IPR037401">
    <property type="entry name" value="SnoaL-like"/>
</dbReference>
<sequence length="149" mass="16695">MTGLALLSTMPRTASAQTVSQLSQAEAANKALVLDFWTKVFDAQDWTRAKDYLADDYIQHNPNVASGLAGFNAYFSKIWPNPKAATAIIATEFVAVVTQGDLVQLVMRRSRAEPGNELKTYDSYWFDLFRVKDGKIVEHWDPALKPVRN</sequence>
<dbReference type="Gene3D" id="3.10.450.50">
    <property type="match status" value="1"/>
</dbReference>